<gene>
    <name evidence="2" type="ORF">B0F87_101641</name>
</gene>
<name>A0A2S6HL88_9GAMM</name>
<evidence type="ECO:0000313" key="3">
    <source>
        <dbReference type="Proteomes" id="UP000240010"/>
    </source>
</evidence>
<dbReference type="Proteomes" id="UP000240010">
    <property type="component" value="Unassembled WGS sequence"/>
</dbReference>
<dbReference type="EMBL" id="PTIZ01000001">
    <property type="protein sequence ID" value="PPK78259.1"/>
    <property type="molecule type" value="Genomic_DNA"/>
</dbReference>
<proteinExistence type="predicted"/>
<sequence length="1382" mass="153560">MNSPCLIARDGQPQVLIDVPGVVGQFLTDLTPFDVVVEFIQNELDAGSTNTKITFGAEELICEGSGKPIDDTGWDRLRYVLGAGGDVAAKVGGIGAKNHGLRSAFLLGDIITVQSSSHRIDLTVRGDELNSSRFYPAVWPKIYDTTAPKNGTRITVPYRRKPLMVPNGDQTSLDVESPEKIATLFAEAVEYSPSRFIAASSPGRSWRYELTFAFADTISKLIYECEPLKGKYAGLFRRTCRLEESGRRARIILRQLGSAFELKLADNDCAKVPKLFQRGTRLLGEISWQIDRNDFPLPGCGGLRYPIGYPIEHVQSGYGFDISGPFISGRARHSLSDDARNKLIREAGCAAFVAIMRKKLIPLFGAKSMDLVSSQNFPDADAEKRLVNNLLVAGALPIAKSANKSKRGILKCAMMEISSNAIVTIASPSYEATRISTTLVRLATSAANLLHPAVHERVVATLHQMHRNGDKRVVLYNELVAAQAILVDQAPLAKQAATIDWIENVADVLAALETARHRVPLPTDFVQKLKTEGRLPNQAGLVVHWAQIRRSSKPVPAIPGVVEPNILYPRLSKLTLLKDGQLKISAFKLDDFVSNLDFSKTGDATCQRFFTWLRKTHSDLAPRALAKIACYPIWSGVDGKYRLLNDYCWPKLPDLRSLVHSVNIAPAEEVVSFPGLRRSHNGALRLRIKPSDTELRNWYVKQSETVLALLGAAQVQDAINTVSKIEKALDRLFQLEEYDIKVIAKGHHTFTRSGDYKPVVDIHCPTREIEHCGLLDCDVVGGIFTKIYALLGSHQKPTQSALVRALVSDTNQSLLFNRLEAYRSLGCDLADLSCEPIIIVRGQAMAPGTLTFPSSINWWGEWKIALEHFPDIPERASLLERTGVVRQALREELSRSFFDWISKQNKVRQKNHLPQIIRHWGEKRHGPSKWVQKTPAIPCIPVYGSVVDFELLSYEKATSGRSTIFLPDFREIQDKLIVDNPSTRLVIISIKGVMDSVLDVMREIGVPSLRAKTGRPIKILTSGGVVENDQQLEALLSLAQSKAVMKYLTHTLQEYDVPVSALRRDWRRRLEALAGTRVADRLSALYSVLKNEYEVESDGGVDELTQLLCIDRKADRKLAFYNSLAEHCFSENSSPLWAYGLLRAIESRYQPTIFDFNVDLNGASEGGEESEPDLEDRVTQAPPQKGHGLSPDRLEPAVPRPESLGDISDETKLSGKKRNPGTGNRSTASTDNRRHSIEEEEQILELKKNHYAWHCQACLGQYNAIIAAPPHSYVYLPSIRRKLIEAHHVQHLQNKGAIGAKNLVVLCTFHHDHFGDRLSTKAIKDALIIAQRVTKEFPSNAGGTTSIKQNGLLAEIKLDSAENSALLFFTLQHADAWTRTNN</sequence>
<feature type="compositionally biased region" description="Polar residues" evidence="1">
    <location>
        <begin position="1221"/>
        <end position="1230"/>
    </location>
</feature>
<comment type="caution">
    <text evidence="2">The sequence shown here is derived from an EMBL/GenBank/DDBJ whole genome shotgun (WGS) entry which is preliminary data.</text>
</comment>
<evidence type="ECO:0000256" key="1">
    <source>
        <dbReference type="SAM" id="MobiDB-lite"/>
    </source>
</evidence>
<feature type="region of interest" description="Disordered" evidence="1">
    <location>
        <begin position="1160"/>
        <end position="1236"/>
    </location>
</feature>
<dbReference type="SUPFAM" id="SSF55874">
    <property type="entry name" value="ATPase domain of HSP90 chaperone/DNA topoisomerase II/histidine kinase"/>
    <property type="match status" value="1"/>
</dbReference>
<organism evidence="2 3">
    <name type="scientific">Methylobacter tundripaludum</name>
    <dbReference type="NCBI Taxonomy" id="173365"/>
    <lineage>
        <taxon>Bacteria</taxon>
        <taxon>Pseudomonadati</taxon>
        <taxon>Pseudomonadota</taxon>
        <taxon>Gammaproteobacteria</taxon>
        <taxon>Methylococcales</taxon>
        <taxon>Methylococcaceae</taxon>
        <taxon>Methylobacter</taxon>
    </lineage>
</organism>
<evidence type="ECO:0000313" key="2">
    <source>
        <dbReference type="EMBL" id="PPK78259.1"/>
    </source>
</evidence>
<reference evidence="2 3" key="1">
    <citation type="submission" date="2018-02" db="EMBL/GenBank/DDBJ databases">
        <title>Subsurface microbial communities from deep shales in Ohio and West Virginia, USA.</title>
        <authorList>
            <person name="Wrighton K."/>
        </authorList>
    </citation>
    <scope>NUCLEOTIDE SEQUENCE [LARGE SCALE GENOMIC DNA]</scope>
    <source>
        <strain evidence="2 3">OWC-DMM</strain>
    </source>
</reference>
<dbReference type="InterPro" id="IPR036890">
    <property type="entry name" value="HATPase_C_sf"/>
</dbReference>
<protein>
    <submittedName>
        <fullName evidence="2">Uncharacterized protein</fullName>
    </submittedName>
</protein>
<accession>A0A2S6HL88</accession>